<keyword evidence="2" id="KW-1185">Reference proteome</keyword>
<accession>T1KKG5</accession>
<dbReference type="EnsemblMetazoa" id="tetur13g03650.1">
    <property type="protein sequence ID" value="tetur13g03650.1"/>
    <property type="gene ID" value="tetur13g03650"/>
</dbReference>
<sequence>MKNIDYILMVNRLEMAIQYKKSYFFLVSSQKQTIVDKVDKRKIGFIRYH</sequence>
<evidence type="ECO:0000313" key="1">
    <source>
        <dbReference type="EnsemblMetazoa" id="tetur13g03650.1"/>
    </source>
</evidence>
<dbReference type="HOGENOM" id="CLU_3144614_0_0_1"/>
<evidence type="ECO:0000313" key="2">
    <source>
        <dbReference type="Proteomes" id="UP000015104"/>
    </source>
</evidence>
<dbReference type="EMBL" id="CAEY01000176">
    <property type="status" value="NOT_ANNOTATED_CDS"/>
    <property type="molecule type" value="Genomic_DNA"/>
</dbReference>
<reference evidence="2" key="1">
    <citation type="submission" date="2011-08" db="EMBL/GenBank/DDBJ databases">
        <authorList>
            <person name="Rombauts S."/>
        </authorList>
    </citation>
    <scope>NUCLEOTIDE SEQUENCE</scope>
    <source>
        <strain evidence="2">London</strain>
    </source>
</reference>
<name>T1KKG5_TETUR</name>
<organism evidence="1 2">
    <name type="scientific">Tetranychus urticae</name>
    <name type="common">Two-spotted spider mite</name>
    <dbReference type="NCBI Taxonomy" id="32264"/>
    <lineage>
        <taxon>Eukaryota</taxon>
        <taxon>Metazoa</taxon>
        <taxon>Ecdysozoa</taxon>
        <taxon>Arthropoda</taxon>
        <taxon>Chelicerata</taxon>
        <taxon>Arachnida</taxon>
        <taxon>Acari</taxon>
        <taxon>Acariformes</taxon>
        <taxon>Trombidiformes</taxon>
        <taxon>Prostigmata</taxon>
        <taxon>Eleutherengona</taxon>
        <taxon>Raphignathae</taxon>
        <taxon>Tetranychoidea</taxon>
        <taxon>Tetranychidae</taxon>
        <taxon>Tetranychus</taxon>
    </lineage>
</organism>
<proteinExistence type="predicted"/>
<protein>
    <submittedName>
        <fullName evidence="1">Uncharacterized protein</fullName>
    </submittedName>
</protein>
<dbReference type="Proteomes" id="UP000015104">
    <property type="component" value="Unassembled WGS sequence"/>
</dbReference>
<dbReference type="AlphaFoldDB" id="T1KKG5"/>
<reference evidence="1" key="2">
    <citation type="submission" date="2015-06" db="UniProtKB">
        <authorList>
            <consortium name="EnsemblMetazoa"/>
        </authorList>
    </citation>
    <scope>IDENTIFICATION</scope>
</reference>